<dbReference type="InterPro" id="IPR056110">
    <property type="entry name" value="DUF7693"/>
</dbReference>
<organism evidence="2 3">
    <name type="scientific">Pseudomonas mosselii</name>
    <dbReference type="NCBI Taxonomy" id="78327"/>
    <lineage>
        <taxon>Bacteria</taxon>
        <taxon>Pseudomonadati</taxon>
        <taxon>Pseudomonadota</taxon>
        <taxon>Gammaproteobacteria</taxon>
        <taxon>Pseudomonadales</taxon>
        <taxon>Pseudomonadaceae</taxon>
        <taxon>Pseudomonas</taxon>
    </lineage>
</organism>
<evidence type="ECO:0000259" key="1">
    <source>
        <dbReference type="Pfam" id="PF24745"/>
    </source>
</evidence>
<keyword evidence="3" id="KW-1185">Reference proteome</keyword>
<dbReference type="Pfam" id="PF24745">
    <property type="entry name" value="DUF7693"/>
    <property type="match status" value="1"/>
</dbReference>
<dbReference type="Proteomes" id="UP000309819">
    <property type="component" value="Unassembled WGS sequence"/>
</dbReference>
<protein>
    <recommendedName>
        <fullName evidence="1">DUF7693 domain-containing protein</fullName>
    </recommendedName>
</protein>
<accession>A0A5R8ZI77</accession>
<evidence type="ECO:0000313" key="3">
    <source>
        <dbReference type="Proteomes" id="UP000309819"/>
    </source>
</evidence>
<name>A0A5R8ZI77_9PSED</name>
<dbReference type="AlphaFoldDB" id="A0A5R8ZI77"/>
<feature type="domain" description="DUF7693" evidence="1">
    <location>
        <begin position="4"/>
        <end position="95"/>
    </location>
</feature>
<reference evidence="2 3" key="1">
    <citation type="submission" date="2019-05" db="EMBL/GenBank/DDBJ databases">
        <title>Pseudomonas sp. SC006 isolated from lettuce that can produce HBGAs.</title>
        <authorList>
            <person name="Wang D."/>
            <person name="Liao N."/>
            <person name="Liu D."/>
            <person name="Zhang Z."/>
            <person name="Zou S."/>
        </authorList>
    </citation>
    <scope>NUCLEOTIDE SEQUENCE [LARGE SCALE GENOMIC DNA]</scope>
    <source>
        <strain evidence="2 3">SC006</strain>
    </source>
</reference>
<dbReference type="RefSeq" id="WP_138218092.1">
    <property type="nucleotide sequence ID" value="NZ_VAUO01000001.1"/>
</dbReference>
<dbReference type="EMBL" id="VAUO01000001">
    <property type="protein sequence ID" value="TLP65469.1"/>
    <property type="molecule type" value="Genomic_DNA"/>
</dbReference>
<dbReference type="OrthoDB" id="7000909at2"/>
<gene>
    <name evidence="2" type="ORF">FEM01_04620</name>
</gene>
<sequence length="103" mass="11338">MPGISSRETYQQLRDAALGVAPLQVLAQMPGGIWQVHIGGWQLVLLIDDEGLASCTEATRPDGCQASQADWPRYGTNPVDHLSLWERRQIERALTGQGLLDEI</sequence>
<proteinExistence type="predicted"/>
<comment type="caution">
    <text evidence="2">The sequence shown here is derived from an EMBL/GenBank/DDBJ whole genome shotgun (WGS) entry which is preliminary data.</text>
</comment>
<evidence type="ECO:0000313" key="2">
    <source>
        <dbReference type="EMBL" id="TLP65469.1"/>
    </source>
</evidence>